<keyword evidence="2" id="KW-1185">Reference proteome</keyword>
<evidence type="ECO:0000313" key="1">
    <source>
        <dbReference type="EMBL" id="MFC3759494.1"/>
    </source>
</evidence>
<evidence type="ECO:0000313" key="2">
    <source>
        <dbReference type="Proteomes" id="UP001595699"/>
    </source>
</evidence>
<dbReference type="Proteomes" id="UP001595699">
    <property type="component" value="Unassembled WGS sequence"/>
</dbReference>
<name>A0ABV7Y4W7_9ACTN</name>
<organism evidence="1 2">
    <name type="scientific">Tenggerimyces flavus</name>
    <dbReference type="NCBI Taxonomy" id="1708749"/>
    <lineage>
        <taxon>Bacteria</taxon>
        <taxon>Bacillati</taxon>
        <taxon>Actinomycetota</taxon>
        <taxon>Actinomycetes</taxon>
        <taxon>Propionibacteriales</taxon>
        <taxon>Nocardioidaceae</taxon>
        <taxon>Tenggerimyces</taxon>
    </lineage>
</organism>
<dbReference type="SUPFAM" id="SSF48239">
    <property type="entry name" value="Terpenoid cyclases/Protein prenyltransferases"/>
    <property type="match status" value="1"/>
</dbReference>
<gene>
    <name evidence="1" type="ORF">ACFOUW_01465</name>
</gene>
<comment type="caution">
    <text evidence="1">The sequence shown here is derived from an EMBL/GenBank/DDBJ whole genome shotgun (WGS) entry which is preliminary data.</text>
</comment>
<sequence>MNQYIRTDRRILFEGPTSAGPRFVSAPVLRWTDLPQVHTYRVAVASENELVWQQDVAESSVDLATAWKSLPRGLVDVLVRGLDEAGHDVAVRAHRRFWRVPGWDERRQEPLDWAAAIRASMRQLLSPPRDEVRPYEAGLPRVVHSGFEDTATGDRAQLAYPALHLPSFLTCFTVFASAYPDDPLAESATKQAIQLGEWLLDNSLPAEWACGGLPPSTVENGSLGGGVEGPSITLFRAARVAEAMLGLAAFTGDERFHAYAVHIARVLAAHQRSDGSWPHRVDPVTGAVEVDYTSAAVTPVRLFALLEQGGDTSFTSHRLAGEAWIASHPLATSRWEGMYEDIPGVEPFSNLENWDVNETLRYLLSGLSSIESPVEHAIALNALIEDQFVVWQRETSSVFAKCPTPAVLEQYRCLHPMEVHTGNWLLSLRSLHHATGSPEYLDKAIAAANAIVRGQWQYGALSTWGLDERFGEPLIALDWPGCNAGATTALLRWVAYHDDLTASRKPSIDLGGV</sequence>
<protein>
    <recommendedName>
        <fullName evidence="3">Squalene cyclase C-terminal domain-containing protein</fullName>
    </recommendedName>
</protein>
<accession>A0ABV7Y4W7</accession>
<reference evidence="2" key="1">
    <citation type="journal article" date="2019" name="Int. J. Syst. Evol. Microbiol.">
        <title>The Global Catalogue of Microorganisms (GCM) 10K type strain sequencing project: providing services to taxonomists for standard genome sequencing and annotation.</title>
        <authorList>
            <consortium name="The Broad Institute Genomics Platform"/>
            <consortium name="The Broad Institute Genome Sequencing Center for Infectious Disease"/>
            <person name="Wu L."/>
            <person name="Ma J."/>
        </authorList>
    </citation>
    <scope>NUCLEOTIDE SEQUENCE [LARGE SCALE GENOMIC DNA]</scope>
    <source>
        <strain evidence="2">CGMCC 4.7241</strain>
    </source>
</reference>
<dbReference type="RefSeq" id="WP_205122121.1">
    <property type="nucleotide sequence ID" value="NZ_JAFBCM010000001.1"/>
</dbReference>
<evidence type="ECO:0008006" key="3">
    <source>
        <dbReference type="Google" id="ProtNLM"/>
    </source>
</evidence>
<dbReference type="EMBL" id="JBHRZH010000001">
    <property type="protein sequence ID" value="MFC3759494.1"/>
    <property type="molecule type" value="Genomic_DNA"/>
</dbReference>
<dbReference type="InterPro" id="IPR008928">
    <property type="entry name" value="6-hairpin_glycosidase_sf"/>
</dbReference>
<dbReference type="InterPro" id="IPR008930">
    <property type="entry name" value="Terpenoid_cyclase/PrenylTrfase"/>
</dbReference>
<proteinExistence type="predicted"/>
<dbReference type="SUPFAM" id="SSF48208">
    <property type="entry name" value="Six-hairpin glycosidases"/>
    <property type="match status" value="1"/>
</dbReference>